<dbReference type="InterPro" id="IPR011256">
    <property type="entry name" value="Reg_factor_effector_dom_sf"/>
</dbReference>
<dbReference type="AlphaFoldDB" id="A0AAP5WBF2"/>
<dbReference type="PIRSF" id="PIRSF031644">
    <property type="entry name" value="UCP031644"/>
    <property type="match status" value="1"/>
</dbReference>
<dbReference type="Proteomes" id="UP000077280">
    <property type="component" value="Unassembled WGS sequence"/>
</dbReference>
<dbReference type="EMBL" id="WERX01000011">
    <property type="protein sequence ID" value="MDV7694148.1"/>
    <property type="molecule type" value="Genomic_DNA"/>
</dbReference>
<reference evidence="2" key="2">
    <citation type="submission" date="2019-10" db="EMBL/GenBank/DDBJ databases">
        <title>Malate fermentation in French cider.</title>
        <authorList>
            <person name="Cousin F.J."/>
            <person name="Medina Fernandez S."/>
            <person name="Misery B."/>
            <person name="Laplace J.-M."/>
            <person name="Cretenet M."/>
        </authorList>
    </citation>
    <scope>NUCLEOTIDE SEQUENCE</scope>
    <source>
        <strain evidence="2">UCMA15901</strain>
    </source>
</reference>
<protein>
    <recommendedName>
        <fullName evidence="1">GyrI-like small molecule binding domain-containing protein</fullName>
    </recommendedName>
</protein>
<reference evidence="3 4" key="1">
    <citation type="submission" date="2016-05" db="EMBL/GenBank/DDBJ databases">
        <title>Draft genome sequence of Pediococcus parvulus 2.6, a probiotic beta-glucan producer strain.</title>
        <authorList>
            <person name="Mohedano M.L."/>
            <person name="Perez-Ramos A."/>
            <person name="Duenas M.T."/>
            <person name="Lamontanara A."/>
            <person name="Orru L."/>
            <person name="Spano G."/>
            <person name="Capozzi V."/>
            <person name="Lopez P."/>
        </authorList>
    </citation>
    <scope>NUCLEOTIDE SEQUENCE [LARGE SCALE GENOMIC DNA]</scope>
    <source>
        <strain evidence="3 4">2.6</strain>
    </source>
</reference>
<dbReference type="RefSeq" id="WP_068807925.1">
    <property type="nucleotide sequence ID" value="NZ_LXND01000080.1"/>
</dbReference>
<proteinExistence type="predicted"/>
<dbReference type="SUPFAM" id="SSF55136">
    <property type="entry name" value="Probable bacterial effector-binding domain"/>
    <property type="match status" value="1"/>
</dbReference>
<evidence type="ECO:0000259" key="1">
    <source>
        <dbReference type="Pfam" id="PF06445"/>
    </source>
</evidence>
<dbReference type="Pfam" id="PF06445">
    <property type="entry name" value="GyrI-like"/>
    <property type="match status" value="1"/>
</dbReference>
<dbReference type="InterPro" id="IPR029442">
    <property type="entry name" value="GyrI-like"/>
</dbReference>
<accession>A0AAP5WBF2</accession>
<dbReference type="Proteomes" id="UP001275867">
    <property type="component" value="Unassembled WGS sequence"/>
</dbReference>
<sequence length="208" mass="23716">MHKKYTWRTAEKTIYPIKKAPSIATLPTQTFITISGSGNPNSDAFGRKIAALYAVSYAIRMAQKKGIHFPGAFEYTVYPLEGFWTLPENYHSNELNKNQLVYQIMIKQPNFVTPAVFDQALNLAKPKINSELFSQLSLETKQEKTVGMILHVGSFDDEPASFAKLAQFLDEQGYKRTSKAHKEIYLSDFRKVTEDKRKTILRVSITKN</sequence>
<evidence type="ECO:0000313" key="5">
    <source>
        <dbReference type="Proteomes" id="UP001275867"/>
    </source>
</evidence>
<comment type="caution">
    <text evidence="2">The sequence shown here is derived from an EMBL/GenBank/DDBJ whole genome shotgun (WGS) entry which is preliminary data.</text>
</comment>
<keyword evidence="4" id="KW-1185">Reference proteome</keyword>
<evidence type="ECO:0000313" key="4">
    <source>
        <dbReference type="Proteomes" id="UP000077280"/>
    </source>
</evidence>
<name>A0AAP5WBF2_9LACO</name>
<dbReference type="Gene3D" id="3.20.80.10">
    <property type="entry name" value="Regulatory factor, effector binding domain"/>
    <property type="match status" value="1"/>
</dbReference>
<organism evidence="2 5">
    <name type="scientific">Pediococcus parvulus</name>
    <dbReference type="NCBI Taxonomy" id="54062"/>
    <lineage>
        <taxon>Bacteria</taxon>
        <taxon>Bacillati</taxon>
        <taxon>Bacillota</taxon>
        <taxon>Bacilli</taxon>
        <taxon>Lactobacillales</taxon>
        <taxon>Lactobacillaceae</taxon>
        <taxon>Pediococcus</taxon>
    </lineage>
</organism>
<gene>
    <name evidence="3" type="ORF">A7K95_09960</name>
    <name evidence="2" type="ORF">GA842_04450</name>
</gene>
<evidence type="ECO:0000313" key="2">
    <source>
        <dbReference type="EMBL" id="MDV7694148.1"/>
    </source>
</evidence>
<dbReference type="EMBL" id="LXND01000080">
    <property type="protein sequence ID" value="OAD63348.1"/>
    <property type="molecule type" value="Genomic_DNA"/>
</dbReference>
<feature type="domain" description="GyrI-like small molecule binding" evidence="1">
    <location>
        <begin position="21"/>
        <end position="199"/>
    </location>
</feature>
<dbReference type="InterPro" id="IPR008319">
    <property type="entry name" value="GyrI-like_CCH_Lin2189-like"/>
</dbReference>
<evidence type="ECO:0000313" key="3">
    <source>
        <dbReference type="EMBL" id="OAD63348.1"/>
    </source>
</evidence>